<reference evidence="1 2" key="1">
    <citation type="submission" date="2019-06" db="EMBL/GenBank/DDBJ databases">
        <title>Sequencing the genomes of 1000 actinobacteria strains.</title>
        <authorList>
            <person name="Klenk H.-P."/>
        </authorList>
    </citation>
    <scope>NUCLEOTIDE SEQUENCE [LARGE SCALE GENOMIC DNA]</scope>
    <source>
        <strain evidence="1 2">DSM 24683</strain>
    </source>
</reference>
<proteinExistence type="predicted"/>
<dbReference type="AlphaFoldDB" id="A0A561BNS8"/>
<keyword evidence="2" id="KW-1185">Reference proteome</keyword>
<sequence length="53" mass="6196">MDHEQIPGARPERTEWLIRQLRERAASCEDPREQTNLRRSADALVRLATAQRP</sequence>
<comment type="caution">
    <text evidence="1">The sequence shown here is derived from an EMBL/GenBank/DDBJ whole genome shotgun (WGS) entry which is preliminary data.</text>
</comment>
<organism evidence="1 2">
    <name type="scientific">Kribbella amoyensis</name>
    <dbReference type="NCBI Taxonomy" id="996641"/>
    <lineage>
        <taxon>Bacteria</taxon>
        <taxon>Bacillati</taxon>
        <taxon>Actinomycetota</taxon>
        <taxon>Actinomycetes</taxon>
        <taxon>Propionibacteriales</taxon>
        <taxon>Kribbellaceae</taxon>
        <taxon>Kribbella</taxon>
    </lineage>
</organism>
<dbReference type="RefSeq" id="WP_170284596.1">
    <property type="nucleotide sequence ID" value="NZ_VIVK01000001.1"/>
</dbReference>
<evidence type="ECO:0000313" key="1">
    <source>
        <dbReference type="EMBL" id="TWD80535.1"/>
    </source>
</evidence>
<dbReference type="Proteomes" id="UP000318380">
    <property type="component" value="Unassembled WGS sequence"/>
</dbReference>
<accession>A0A561BNS8</accession>
<gene>
    <name evidence="1" type="ORF">FB561_1616</name>
</gene>
<evidence type="ECO:0000313" key="2">
    <source>
        <dbReference type="Proteomes" id="UP000318380"/>
    </source>
</evidence>
<protein>
    <submittedName>
        <fullName evidence="1">Uncharacterized protein</fullName>
    </submittedName>
</protein>
<dbReference type="EMBL" id="VIVK01000001">
    <property type="protein sequence ID" value="TWD80535.1"/>
    <property type="molecule type" value="Genomic_DNA"/>
</dbReference>
<name>A0A561BNS8_9ACTN</name>